<dbReference type="Proteomes" id="UP000579812">
    <property type="component" value="Unassembled WGS sequence"/>
</dbReference>
<comment type="caution">
    <text evidence="1">The sequence shown here is derived from an EMBL/GenBank/DDBJ whole genome shotgun (WGS) entry which is preliminary data.</text>
</comment>
<dbReference type="EMBL" id="JAAMOB010000020">
    <property type="protein sequence ID" value="KAF4099846.1"/>
    <property type="molecule type" value="Genomic_DNA"/>
</dbReference>
<name>A0A7J6BXY2_9TELE</name>
<evidence type="ECO:0000313" key="2">
    <source>
        <dbReference type="Proteomes" id="UP000579812"/>
    </source>
</evidence>
<gene>
    <name evidence="1" type="ORF">G5714_019972</name>
</gene>
<proteinExistence type="predicted"/>
<keyword evidence="2" id="KW-1185">Reference proteome</keyword>
<organism evidence="1 2">
    <name type="scientific">Onychostoma macrolepis</name>
    <dbReference type="NCBI Taxonomy" id="369639"/>
    <lineage>
        <taxon>Eukaryota</taxon>
        <taxon>Metazoa</taxon>
        <taxon>Chordata</taxon>
        <taxon>Craniata</taxon>
        <taxon>Vertebrata</taxon>
        <taxon>Euteleostomi</taxon>
        <taxon>Actinopterygii</taxon>
        <taxon>Neopterygii</taxon>
        <taxon>Teleostei</taxon>
        <taxon>Ostariophysi</taxon>
        <taxon>Cypriniformes</taxon>
        <taxon>Cyprinidae</taxon>
        <taxon>Acrossocheilinae</taxon>
        <taxon>Onychostoma</taxon>
    </lineage>
</organism>
<reference evidence="1 2" key="1">
    <citation type="submission" date="2020-04" db="EMBL/GenBank/DDBJ databases">
        <title>Chromosome-level genome assembly of a cyprinid fish Onychostoma macrolepis by integration of Nanopore Sequencing, Bionano and Hi-C technology.</title>
        <authorList>
            <person name="Wang D."/>
        </authorList>
    </citation>
    <scope>NUCLEOTIDE SEQUENCE [LARGE SCALE GENOMIC DNA]</scope>
    <source>
        <strain evidence="1">SWU-2019</strain>
        <tissue evidence="1">Muscle</tissue>
    </source>
</reference>
<protein>
    <submittedName>
        <fullName evidence="1">Uncharacterized protein</fullName>
    </submittedName>
</protein>
<sequence>MDQQIPHYSPDTTCPAQMQARARQIPSYLQAYDVALPPSLLPVTGPYKPYQQPKMDHAAAPLTLSGQAELSSTGMQPFRHELSSLQYGPGPVIVSGSNIDAGLSDLVEQLDVGRSPFLLVTHLQYHSSEETASQNAKATAAPAFPLLDIGPPTSCLGAPRDATHQSVRWQTSQTTAHMVYSTPALQPPLPPTSATYERQTPAACSAGFRPSSYNLISSLPHTITSVKLPISTTVHRTLVPPAYQLQIPEHSQSQGQPMPVLDPYQPSPVITGYYAPQPFMQTSGQNWYPPPVAPTITHMAAPVRPVYQPVWLLYLRRNQSQSHHCQNL</sequence>
<dbReference type="AlphaFoldDB" id="A0A7J6BXY2"/>
<evidence type="ECO:0000313" key="1">
    <source>
        <dbReference type="EMBL" id="KAF4099846.1"/>
    </source>
</evidence>
<accession>A0A7J6BXY2</accession>